<evidence type="ECO:0000256" key="8">
    <source>
        <dbReference type="ARBA" id="ARBA00022989"/>
    </source>
</evidence>
<feature type="transmembrane region" description="Helical" evidence="11">
    <location>
        <begin position="76"/>
        <end position="95"/>
    </location>
</feature>
<dbReference type="Pfam" id="PF00892">
    <property type="entry name" value="EamA"/>
    <property type="match status" value="1"/>
</dbReference>
<evidence type="ECO:0000259" key="12">
    <source>
        <dbReference type="Pfam" id="PF00892"/>
    </source>
</evidence>
<dbReference type="InterPro" id="IPR000620">
    <property type="entry name" value="EamA_dom"/>
</dbReference>
<evidence type="ECO:0000256" key="10">
    <source>
        <dbReference type="ARBA" id="ARBA00023136"/>
    </source>
</evidence>
<dbReference type="InterPro" id="IPR037185">
    <property type="entry name" value="EmrE-like"/>
</dbReference>
<keyword evidence="7" id="KW-0448">Lipopolysaccharide biosynthesis</keyword>
<keyword evidence="2" id="KW-1003">Cell membrane</keyword>
<dbReference type="RefSeq" id="WP_304563015.1">
    <property type="nucleotide sequence ID" value="NZ_JAUQSZ010000018.1"/>
</dbReference>
<evidence type="ECO:0000256" key="2">
    <source>
        <dbReference type="ARBA" id="ARBA00022475"/>
    </source>
</evidence>
<dbReference type="Gene3D" id="1.10.3730.20">
    <property type="match status" value="1"/>
</dbReference>
<organism evidence="13 14">
    <name type="scientific">Sphingomonas immobilis</name>
    <dbReference type="NCBI Taxonomy" id="3063997"/>
    <lineage>
        <taxon>Bacteria</taxon>
        <taxon>Pseudomonadati</taxon>
        <taxon>Pseudomonadota</taxon>
        <taxon>Alphaproteobacteria</taxon>
        <taxon>Sphingomonadales</taxon>
        <taxon>Sphingomonadaceae</taxon>
        <taxon>Sphingomonas</taxon>
    </lineage>
</organism>
<keyword evidence="5" id="KW-0441">Lipid A biosynthesis</keyword>
<evidence type="ECO:0000256" key="1">
    <source>
        <dbReference type="ARBA" id="ARBA00004651"/>
    </source>
</evidence>
<feature type="domain" description="EamA" evidence="12">
    <location>
        <begin position="47"/>
        <end position="119"/>
    </location>
</feature>
<evidence type="ECO:0000256" key="3">
    <source>
        <dbReference type="ARBA" id="ARBA00022516"/>
    </source>
</evidence>
<dbReference type="PANTHER" id="PTHR30561:SF9">
    <property type="entry name" value="4-AMINO-4-DEOXY-L-ARABINOSE-PHOSPHOUNDECAPRENOL FLIPPASE SUBUNIT ARNF-RELATED"/>
    <property type="match status" value="1"/>
</dbReference>
<name>A0ABT9A442_9SPHN</name>
<evidence type="ECO:0000313" key="14">
    <source>
        <dbReference type="Proteomes" id="UP001176468"/>
    </source>
</evidence>
<evidence type="ECO:0000256" key="11">
    <source>
        <dbReference type="SAM" id="Phobius"/>
    </source>
</evidence>
<keyword evidence="3" id="KW-0444">Lipid biosynthesis</keyword>
<evidence type="ECO:0000256" key="4">
    <source>
        <dbReference type="ARBA" id="ARBA00022519"/>
    </source>
</evidence>
<accession>A0ABT9A442</accession>
<keyword evidence="8 11" id="KW-1133">Transmembrane helix</keyword>
<keyword evidence="6 11" id="KW-0812">Transmembrane</keyword>
<gene>
    <name evidence="13" type="ORF">Q5H94_19960</name>
</gene>
<dbReference type="InterPro" id="IPR000390">
    <property type="entry name" value="Small_drug/metabolite_transptr"/>
</dbReference>
<dbReference type="EMBL" id="JAUQSZ010000018">
    <property type="protein sequence ID" value="MDO7844617.1"/>
    <property type="molecule type" value="Genomic_DNA"/>
</dbReference>
<keyword evidence="9" id="KW-0443">Lipid metabolism</keyword>
<feature type="transmembrane region" description="Helical" evidence="11">
    <location>
        <begin position="101"/>
        <end position="120"/>
    </location>
</feature>
<evidence type="ECO:0000256" key="5">
    <source>
        <dbReference type="ARBA" id="ARBA00022556"/>
    </source>
</evidence>
<proteinExistence type="predicted"/>
<comment type="subcellular location">
    <subcellularLocation>
        <location evidence="1">Cell membrane</location>
        <topology evidence="1">Multi-pass membrane protein</topology>
    </subcellularLocation>
</comment>
<reference evidence="13" key="1">
    <citation type="submission" date="2023-07" db="EMBL/GenBank/DDBJ databases">
        <authorList>
            <person name="Kim M.K."/>
        </authorList>
    </citation>
    <scope>NUCLEOTIDE SEQUENCE</scope>
    <source>
        <strain evidence="13">CA1-15</strain>
    </source>
</reference>
<feature type="transmembrane region" description="Helical" evidence="11">
    <location>
        <begin position="49"/>
        <end position="69"/>
    </location>
</feature>
<evidence type="ECO:0000256" key="7">
    <source>
        <dbReference type="ARBA" id="ARBA00022985"/>
    </source>
</evidence>
<comment type="caution">
    <text evidence="13">The sequence shown here is derived from an EMBL/GenBank/DDBJ whole genome shotgun (WGS) entry which is preliminary data.</text>
</comment>
<keyword evidence="14" id="KW-1185">Reference proteome</keyword>
<evidence type="ECO:0000313" key="13">
    <source>
        <dbReference type="EMBL" id="MDO7844617.1"/>
    </source>
</evidence>
<dbReference type="PANTHER" id="PTHR30561">
    <property type="entry name" value="SMR FAMILY PROTON-DEPENDENT DRUG EFFLUX TRANSPORTER SUGE"/>
    <property type="match status" value="1"/>
</dbReference>
<evidence type="ECO:0000256" key="6">
    <source>
        <dbReference type="ARBA" id="ARBA00022692"/>
    </source>
</evidence>
<sequence>MIVWFVLAFTVCLTGVAQICLKFGVLSLVSRLQASTGPLDSVLIAATEWRLIGALGLYGVATITWLYVLSRLPLSVAYPFVGLSFISVLVMSVLFLGEKVVPLQVCGTLCVAVGVVLVAISSRPPAPAPVIVPQTAEAAR</sequence>
<dbReference type="SUPFAM" id="SSF103481">
    <property type="entry name" value="Multidrug resistance efflux transporter EmrE"/>
    <property type="match status" value="1"/>
</dbReference>
<protein>
    <submittedName>
        <fullName evidence="13">EamA family transporter</fullName>
    </submittedName>
</protein>
<evidence type="ECO:0000256" key="9">
    <source>
        <dbReference type="ARBA" id="ARBA00023098"/>
    </source>
</evidence>
<keyword evidence="4" id="KW-0997">Cell inner membrane</keyword>
<dbReference type="Proteomes" id="UP001176468">
    <property type="component" value="Unassembled WGS sequence"/>
</dbReference>
<keyword evidence="10 11" id="KW-0472">Membrane</keyword>